<evidence type="ECO:0000259" key="5">
    <source>
        <dbReference type="PROSITE" id="PS51340"/>
    </source>
</evidence>
<proteinExistence type="inferred from homology"/>
<dbReference type="EC" id="2.8.1.9" evidence="4"/>
<dbReference type="InterPro" id="IPR015421">
    <property type="entry name" value="PyrdxlP-dep_Trfase_major"/>
</dbReference>
<evidence type="ECO:0000313" key="6">
    <source>
        <dbReference type="EMBL" id="GIC91018.1"/>
    </source>
</evidence>
<comment type="catalytic activity">
    <reaction evidence="4">
        <text>Mo-molybdopterin + L-cysteine + AH2 = thio-Mo-molybdopterin + L-alanine + A + H2O</text>
        <dbReference type="Rhea" id="RHEA:42636"/>
        <dbReference type="ChEBI" id="CHEBI:13193"/>
        <dbReference type="ChEBI" id="CHEBI:15377"/>
        <dbReference type="ChEBI" id="CHEBI:17499"/>
        <dbReference type="ChEBI" id="CHEBI:35235"/>
        <dbReference type="ChEBI" id="CHEBI:57972"/>
        <dbReference type="ChEBI" id="CHEBI:71302"/>
        <dbReference type="ChEBI" id="CHEBI:82685"/>
        <dbReference type="EC" id="2.8.1.9"/>
    </reaction>
</comment>
<dbReference type="SUPFAM" id="SSF53383">
    <property type="entry name" value="PLP-dependent transferases"/>
    <property type="match status" value="1"/>
</dbReference>
<keyword evidence="3 4" id="KW-0501">Molybdenum cofactor biosynthesis</keyword>
<dbReference type="PROSITE" id="PS51340">
    <property type="entry name" value="MOSC"/>
    <property type="match status" value="1"/>
</dbReference>
<organism evidence="6 7">
    <name type="scientific">Aspergillus udagawae</name>
    <dbReference type="NCBI Taxonomy" id="91492"/>
    <lineage>
        <taxon>Eukaryota</taxon>
        <taxon>Fungi</taxon>
        <taxon>Dikarya</taxon>
        <taxon>Ascomycota</taxon>
        <taxon>Pezizomycotina</taxon>
        <taxon>Eurotiomycetes</taxon>
        <taxon>Eurotiomycetidae</taxon>
        <taxon>Eurotiales</taxon>
        <taxon>Aspergillaceae</taxon>
        <taxon>Aspergillus</taxon>
        <taxon>Aspergillus subgen. Fumigati</taxon>
    </lineage>
</organism>
<gene>
    <name evidence="4" type="primary">hxB</name>
    <name evidence="6" type="ORF">Aud_007458</name>
</gene>
<reference evidence="6" key="1">
    <citation type="journal article" date="2015" name="Genome Announc.">
        <title>Draft Genome Sequence of the Pathogenic Filamentous Fungus Aspergillus udagawae Strain IFM 46973T.</title>
        <authorList>
            <person name="Kusuya Y."/>
            <person name="Takahashi-Nakaguchi A."/>
            <person name="Takahashi H."/>
            <person name="Yaguchi T."/>
        </authorList>
    </citation>
    <scope>NUCLEOTIDE SEQUENCE</scope>
    <source>
        <strain evidence="6">IFM 46973</strain>
    </source>
</reference>
<evidence type="ECO:0000256" key="3">
    <source>
        <dbReference type="ARBA" id="ARBA00023150"/>
    </source>
</evidence>
<reference evidence="6" key="2">
    <citation type="submission" date="2021-01" db="EMBL/GenBank/DDBJ databases">
        <title>Pan-genome distribution and transcriptional activeness of fungal secondary metabolism genes in Aspergillus section Fumigati.</title>
        <authorList>
            <person name="Takahashi H."/>
            <person name="Umemura M."/>
            <person name="Ninomiya A."/>
            <person name="Kusuya Y."/>
            <person name="Urayama S."/>
            <person name="Shimizu M."/>
            <person name="Watanabe A."/>
            <person name="Kamei K."/>
            <person name="Yaguchi T."/>
            <person name="Hagiwara D."/>
        </authorList>
    </citation>
    <scope>NUCLEOTIDE SEQUENCE</scope>
    <source>
        <strain evidence="6">IFM 46973</strain>
    </source>
</reference>
<dbReference type="PANTHER" id="PTHR14237:SF80">
    <property type="entry name" value="MOLYBDENUM COFACTOR SULFURASE"/>
    <property type="match status" value="1"/>
</dbReference>
<dbReference type="Pfam" id="PF00266">
    <property type="entry name" value="Aminotran_5"/>
    <property type="match status" value="1"/>
</dbReference>
<dbReference type="SUPFAM" id="SSF141673">
    <property type="entry name" value="MOSC N-terminal domain-like"/>
    <property type="match status" value="1"/>
</dbReference>
<feature type="active site" evidence="4">
    <location>
        <position position="426"/>
    </location>
</feature>
<dbReference type="InterPro" id="IPR028886">
    <property type="entry name" value="MoCo_sulfurase"/>
</dbReference>
<sequence length="864" mass="96555">MVGVTSCEDEVLEYGRGYSEDVDSIREREYPQLKGASLSFDEGHLYSSFVLIGVADTTYLDHAGTTLYAKSLIESFSQELTSNLFGNPHSLSASSQLSTRRVDDVRLRALRFFKADPEEFDLVFVANATAAIKLVADGMRDSTRQGFWYGYHVDAHTSLVGVRELAEKGGRCFTSDDEVEDWISRLSDVRSESLKLFAYPAQSNMNGRRLPLSWCKKIRNQRGTLGGNVYTLLDAASLVSTSPLDLSDASAAPDFTVLSFYKIFGFPDLGALIVRKSSGQIFEHRRYFGGGTVDMVLTRGLQWHAKKQSSIHDRLEDGTLPFHDIIALDSAFATHERLFGSMQNISSHTRFLAKRLYDRLNALRHFNGQRVCELYTSPLSDYNQPSTQGPIIAFNLRNSQGSWIGKSEVERLAAMKNIQIRSGSLCNPGGTSGSLGWTGPDLLQQFSAGLRCGDDHDVMDGRPTGILRLSLGAMTNLKDINTFVEFVEEFYVEKVATTDYLVTPVHSVPLQQPRFYIESLSLYPIKSCGPFRVPEGKRWEVRREGLAWDREWCLIHQGTGAALNQKKYPRMALIRPSIDLDRNVLRVTCGEPGSTDQKLLEVSLLREDTQLATTSLCQRTSKSSTVCGDQVTVQAYTSPSVAHFFSDFLGVPCTLARFPPHSSTRYASLRKPQGAWTQYLRKFVMPGSFPQDPSPPPTEKNPILLSNESPILLVSRSSVNYLNENIKANQKKNRAGTSKAVAADVFRANIVVAESLTDLPKVEQPYIEDQWESLKIGPEKLRFDVLGSCQRCQMVCIDQFTGVRRDEPFSTLAKTRKINNKIVFGRHCSLSASEVTQEQHDNAERWTLMVGDIVTPSYAHDHDL</sequence>
<comment type="cofactor">
    <cofactor evidence="4">
        <name>pyridoxal 5'-phosphate</name>
        <dbReference type="ChEBI" id="CHEBI:597326"/>
    </cofactor>
</comment>
<dbReference type="GO" id="GO:0008265">
    <property type="term" value="F:molybdenum cofactor sulfurtransferase activity"/>
    <property type="evidence" value="ECO:0007669"/>
    <property type="project" value="UniProtKB-UniRule"/>
</dbReference>
<dbReference type="InterPro" id="IPR005303">
    <property type="entry name" value="MOCOS_middle"/>
</dbReference>
<dbReference type="Proteomes" id="UP000036893">
    <property type="component" value="Unassembled WGS sequence"/>
</dbReference>
<dbReference type="InterPro" id="IPR005302">
    <property type="entry name" value="MoCF_Sase_C"/>
</dbReference>
<keyword evidence="2 4" id="KW-0663">Pyridoxal phosphate</keyword>
<comment type="caution">
    <text evidence="6">The sequence shown here is derived from an EMBL/GenBank/DDBJ whole genome shotgun (WGS) entry which is preliminary data.</text>
</comment>
<dbReference type="Gene3D" id="3.90.1150.10">
    <property type="entry name" value="Aspartate Aminotransferase, domain 1"/>
    <property type="match status" value="1"/>
</dbReference>
<feature type="domain" description="MOSC" evidence="5">
    <location>
        <begin position="678"/>
        <end position="857"/>
    </location>
</feature>
<dbReference type="GO" id="GO:0030170">
    <property type="term" value="F:pyridoxal phosphate binding"/>
    <property type="evidence" value="ECO:0007669"/>
    <property type="project" value="UniProtKB-UniRule"/>
</dbReference>
<dbReference type="Gene3D" id="3.40.640.10">
    <property type="entry name" value="Type I PLP-dependent aspartate aminotransferase-like (Major domain)"/>
    <property type="match status" value="1"/>
</dbReference>
<keyword evidence="1 4" id="KW-0808">Transferase</keyword>
<evidence type="ECO:0000256" key="1">
    <source>
        <dbReference type="ARBA" id="ARBA00022679"/>
    </source>
</evidence>
<dbReference type="InterPro" id="IPR000192">
    <property type="entry name" value="Aminotrans_V_dom"/>
</dbReference>
<feature type="modified residue" description="N6-(pyridoxal phosphate)lysine" evidence="4">
    <location>
        <position position="262"/>
    </location>
</feature>
<dbReference type="AlphaFoldDB" id="A0A8E0V104"/>
<evidence type="ECO:0000256" key="4">
    <source>
        <dbReference type="HAMAP-Rule" id="MF_03050"/>
    </source>
</evidence>
<dbReference type="HAMAP" id="MF_03050">
    <property type="entry name" value="MOCOS"/>
    <property type="match status" value="1"/>
</dbReference>
<dbReference type="GO" id="GO:0030151">
    <property type="term" value="F:molybdenum ion binding"/>
    <property type="evidence" value="ECO:0007669"/>
    <property type="project" value="UniProtKB-UniRule"/>
</dbReference>
<dbReference type="GO" id="GO:0006777">
    <property type="term" value="P:Mo-molybdopterin cofactor biosynthetic process"/>
    <property type="evidence" value="ECO:0007669"/>
    <property type="project" value="UniProtKB-UniRule"/>
</dbReference>
<dbReference type="Pfam" id="PF03473">
    <property type="entry name" value="MOSC"/>
    <property type="match status" value="1"/>
</dbReference>
<dbReference type="PANTHER" id="PTHR14237">
    <property type="entry name" value="MOLYBDOPTERIN COFACTOR SULFURASE MOSC"/>
    <property type="match status" value="1"/>
</dbReference>
<name>A0A8E0V104_9EURO</name>
<dbReference type="Pfam" id="PF03476">
    <property type="entry name" value="MOSC_N"/>
    <property type="match status" value="1"/>
</dbReference>
<evidence type="ECO:0000256" key="2">
    <source>
        <dbReference type="ARBA" id="ARBA00022898"/>
    </source>
</evidence>
<dbReference type="InterPro" id="IPR015424">
    <property type="entry name" value="PyrdxlP-dep_Trfase"/>
</dbReference>
<accession>A0A8E0V104</accession>
<comment type="similarity">
    <text evidence="4">Belongs to the class-V pyridoxal-phosphate-dependent aminotransferase family. MOCOS subfamily.</text>
</comment>
<evidence type="ECO:0000313" key="7">
    <source>
        <dbReference type="Proteomes" id="UP000036893"/>
    </source>
</evidence>
<dbReference type="EMBL" id="BBXM02000005">
    <property type="protein sequence ID" value="GIC91018.1"/>
    <property type="molecule type" value="Genomic_DNA"/>
</dbReference>
<protein>
    <recommendedName>
        <fullName evidence="4">Molybdenum cofactor sulfurase</fullName>
        <shortName evidence="4">MCS</shortName>
        <shortName evidence="4">MOS</shortName>
        <shortName evidence="4">MoCo sulfurase</shortName>
        <ecNumber evidence="4">2.8.1.9</ecNumber>
    </recommendedName>
    <alternativeName>
        <fullName evidence="4">Molybdenum cofactor sulfurtransferase</fullName>
    </alternativeName>
</protein>
<dbReference type="InterPro" id="IPR015422">
    <property type="entry name" value="PyrdxlP-dep_Trfase_small"/>
</dbReference>
<comment type="function">
    <text evidence="4">Sulfurates the molybdenum cofactor. Sulfation of molybdenum is essential for xanthine dehydrogenase (XDH) and aldehyde oxidase (ADO) enzymes in which molybdenum cofactor is liganded by 1 oxygen and 1 sulfur atom in active form.</text>
</comment>
<dbReference type="GO" id="GO:0016829">
    <property type="term" value="F:lyase activity"/>
    <property type="evidence" value="ECO:0007669"/>
    <property type="project" value="UniProtKB-UniRule"/>
</dbReference>